<feature type="compositionally biased region" description="Basic and acidic residues" evidence="1">
    <location>
        <begin position="508"/>
        <end position="517"/>
    </location>
</feature>
<dbReference type="Proteomes" id="UP000790833">
    <property type="component" value="Unassembled WGS sequence"/>
</dbReference>
<feature type="compositionally biased region" description="Low complexity" evidence="1">
    <location>
        <begin position="48"/>
        <end position="66"/>
    </location>
</feature>
<feature type="region of interest" description="Disordered" evidence="1">
    <location>
        <begin position="167"/>
        <end position="202"/>
    </location>
</feature>
<gene>
    <name evidence="3" type="ORF">KQ657_003246</name>
</gene>
<organism evidence="3 4">
    <name type="scientific">Scheffersomyces spartinae</name>
    <dbReference type="NCBI Taxonomy" id="45513"/>
    <lineage>
        <taxon>Eukaryota</taxon>
        <taxon>Fungi</taxon>
        <taxon>Dikarya</taxon>
        <taxon>Ascomycota</taxon>
        <taxon>Saccharomycotina</taxon>
        <taxon>Pichiomycetes</taxon>
        <taxon>Debaryomycetaceae</taxon>
        <taxon>Scheffersomyces</taxon>
    </lineage>
</organism>
<dbReference type="InterPro" id="IPR045117">
    <property type="entry name" value="ATXN2-like"/>
</dbReference>
<evidence type="ECO:0000259" key="2">
    <source>
        <dbReference type="SMART" id="SM01272"/>
    </source>
</evidence>
<feature type="compositionally biased region" description="Polar residues" evidence="1">
    <location>
        <begin position="574"/>
        <end position="597"/>
    </location>
</feature>
<evidence type="ECO:0000256" key="1">
    <source>
        <dbReference type="SAM" id="MobiDB-lite"/>
    </source>
</evidence>
<keyword evidence="4" id="KW-1185">Reference proteome</keyword>
<proteinExistence type="predicted"/>
<dbReference type="SMART" id="SM01272">
    <property type="entry name" value="LsmAD"/>
    <property type="match status" value="1"/>
</dbReference>
<feature type="compositionally biased region" description="Low complexity" evidence="1">
    <location>
        <begin position="414"/>
        <end position="438"/>
    </location>
</feature>
<protein>
    <recommendedName>
        <fullName evidence="2">LsmAD domain-containing protein</fullName>
    </recommendedName>
</protein>
<evidence type="ECO:0000313" key="3">
    <source>
        <dbReference type="EMBL" id="KAG7195483.1"/>
    </source>
</evidence>
<dbReference type="Pfam" id="PF06741">
    <property type="entry name" value="LsmAD"/>
    <property type="match status" value="1"/>
</dbReference>
<feature type="compositionally biased region" description="Low complexity" evidence="1">
    <location>
        <begin position="522"/>
        <end position="540"/>
    </location>
</feature>
<dbReference type="InterPro" id="IPR025852">
    <property type="entry name" value="SM_dom_ATX"/>
</dbReference>
<feature type="compositionally biased region" description="Low complexity" evidence="1">
    <location>
        <begin position="861"/>
        <end position="877"/>
    </location>
</feature>
<comment type="caution">
    <text evidence="3">The sequence shown here is derived from an EMBL/GenBank/DDBJ whole genome shotgun (WGS) entry which is preliminary data.</text>
</comment>
<dbReference type="EMBL" id="JAHMUF010000003">
    <property type="protein sequence ID" value="KAG7195483.1"/>
    <property type="molecule type" value="Genomic_DNA"/>
</dbReference>
<dbReference type="GO" id="GO:0003729">
    <property type="term" value="F:mRNA binding"/>
    <property type="evidence" value="ECO:0007669"/>
    <property type="project" value="TreeGrafter"/>
</dbReference>
<dbReference type="PANTHER" id="PTHR12854">
    <property type="entry name" value="ATAXIN 2-RELATED"/>
    <property type="match status" value="1"/>
</dbReference>
<feature type="compositionally biased region" description="Low complexity" evidence="1">
    <location>
        <begin position="16"/>
        <end position="29"/>
    </location>
</feature>
<feature type="compositionally biased region" description="Gly residues" evidence="1">
    <location>
        <begin position="831"/>
        <end position="856"/>
    </location>
</feature>
<dbReference type="GO" id="GO:0010494">
    <property type="term" value="C:cytoplasmic stress granule"/>
    <property type="evidence" value="ECO:0007669"/>
    <property type="project" value="TreeGrafter"/>
</dbReference>
<evidence type="ECO:0000313" key="4">
    <source>
        <dbReference type="Proteomes" id="UP000790833"/>
    </source>
</evidence>
<feature type="region of interest" description="Disordered" evidence="1">
    <location>
        <begin position="381"/>
        <end position="450"/>
    </location>
</feature>
<dbReference type="InterPro" id="IPR009604">
    <property type="entry name" value="LsmAD_domain"/>
</dbReference>
<reference evidence="3" key="1">
    <citation type="submission" date="2021-03" db="EMBL/GenBank/DDBJ databases">
        <authorList>
            <person name="Palmer J.M."/>
        </authorList>
    </citation>
    <scope>NUCLEOTIDE SEQUENCE</scope>
    <source>
        <strain evidence="3">ARV_011</strain>
    </source>
</reference>
<dbReference type="AlphaFoldDB" id="A0A9P8AK51"/>
<feature type="domain" description="LsmAD" evidence="2">
    <location>
        <begin position="258"/>
        <end position="329"/>
    </location>
</feature>
<feature type="region of interest" description="Disordered" evidence="1">
    <location>
        <begin position="1"/>
        <end position="68"/>
    </location>
</feature>
<dbReference type="GO" id="GO:0034063">
    <property type="term" value="P:stress granule assembly"/>
    <property type="evidence" value="ECO:0007669"/>
    <property type="project" value="TreeGrafter"/>
</dbReference>
<name>A0A9P8AK51_9ASCO</name>
<dbReference type="OrthoDB" id="2275718at2759"/>
<feature type="region of interest" description="Disordered" evidence="1">
    <location>
        <begin position="338"/>
        <end position="365"/>
    </location>
</feature>
<accession>A0A9P8AK51</accession>
<feature type="region of interest" description="Disordered" evidence="1">
    <location>
        <begin position="500"/>
        <end position="614"/>
    </location>
</feature>
<dbReference type="PANTHER" id="PTHR12854:SF7">
    <property type="entry name" value="ATAXIN-2 HOMOLOG"/>
    <property type="match status" value="1"/>
</dbReference>
<feature type="region of interest" description="Disordered" evidence="1">
    <location>
        <begin position="830"/>
        <end position="877"/>
    </location>
</feature>
<feature type="compositionally biased region" description="Polar residues" evidence="1">
    <location>
        <begin position="172"/>
        <end position="200"/>
    </location>
</feature>
<dbReference type="Pfam" id="PF14438">
    <property type="entry name" value="SM-ATX"/>
    <property type="match status" value="1"/>
</dbReference>
<dbReference type="RefSeq" id="XP_043051028.1">
    <property type="nucleotide sequence ID" value="XM_043193976.1"/>
</dbReference>
<feature type="compositionally biased region" description="Low complexity" evidence="1">
    <location>
        <begin position="598"/>
        <end position="613"/>
    </location>
</feature>
<sequence length="877" mass="93813">MKSQTPNHLNKPPRFSATSTTTNATGSSPSPSPTPPVGRGNGHRRSNSRYGSSGNTPNPSSNGKSSNGEEKVALVKLTGIVSKAVGKKVTATVSSGARYQGLLVSADTADNSGLSVALYKPVLVQSSPFNDKSNVDTALPEKMIVKLSDLVDLEILKLDILDSTVPDGSTPRKAQTQTATPASIPVSNATPSYQSQTSTKFKTDTDISRSAFKERELQRWVPDDHDVLMNTSLSLEDDFKSNKNNSGWDQFKVNQDKFGIDSSFDEHLYTTKINKLTPEYQERLARASKIANEIESLLTSDRHILEERGMVVDDSGMDEEDKYSGVDRRGDELMAALRGPLGNSTQNVSGKPDITPQDQQKYNPHEKRAARFHNDPAIVLSSATGGSLKSSTPPSPATVSTAVPGPAQPKALESSSPSAAGTTTTTASSTSALKSKPTSIPPKPPVAQSTEQFRLNSQSEINALREFSANFKIPHKLPNDLLPILSKDQKKQEEIIKKQSDSLQALTKDSKSVKESKPTPGPNGSPTNSLSTTTSTTPLLARKKLENTKSTFNPKAASFTPGNVAKHPLLSPIAQKSTYHRPSNTNPSPRVSNQRPYSSSQGSTGTSGTGSSSKRLHHISAADFFGSQSKVPTKESQEQKLKLFNDLFCFFASTRRRFREEKKEGHVTYDRPYQTPPTWNSTIDMSHDQVYPNPDSIPKQAVGMMIPDSSPFMPNPMLNGPTGMSAAAFGGNYGGLNSKLPLNAHQQQLASMAAFHQLQQQQQFQAAMIYQQQLAAAGGGIPPGQSPMPMYSSTDPFLPPGAPSGFIAPPGNFIGSGSGSPVNNHMILNMGQGGPGGGGNPNIGGGPGYQGGNYGHHGGRRYNNSNNNNAGGNKRSN</sequence>
<dbReference type="GeneID" id="66116620"/>